<dbReference type="GO" id="GO:0005886">
    <property type="term" value="C:plasma membrane"/>
    <property type="evidence" value="ECO:0007669"/>
    <property type="project" value="TreeGrafter"/>
</dbReference>
<dbReference type="GO" id="GO:0071972">
    <property type="term" value="F:peptidoglycan L,D-transpeptidase activity"/>
    <property type="evidence" value="ECO:0007669"/>
    <property type="project" value="TreeGrafter"/>
</dbReference>
<evidence type="ECO:0000313" key="4">
    <source>
        <dbReference type="EMBL" id="CAB4763386.1"/>
    </source>
</evidence>
<dbReference type="AlphaFoldDB" id="A0A6J6QRU0"/>
<dbReference type="PANTHER" id="PTHR30627:SF24">
    <property type="entry name" value="PENICILLIN-BINDING PROTEIN 4B"/>
    <property type="match status" value="1"/>
</dbReference>
<dbReference type="EMBL" id="CAEZZP010000008">
    <property type="protein sequence ID" value="CAB4763386.1"/>
    <property type="molecule type" value="Genomic_DNA"/>
</dbReference>
<reference evidence="3" key="1">
    <citation type="submission" date="2020-05" db="EMBL/GenBank/DDBJ databases">
        <authorList>
            <person name="Chiriac C."/>
            <person name="Salcher M."/>
            <person name="Ghai R."/>
            <person name="Kavagutti S V."/>
        </authorList>
    </citation>
    <scope>NUCLEOTIDE SEQUENCE</scope>
</reference>
<dbReference type="InterPro" id="IPR054120">
    <property type="entry name" value="PBPA_dimer"/>
</dbReference>
<gene>
    <name evidence="3" type="ORF">UFOPK2658_00555</name>
    <name evidence="4" type="ORF">UFOPK2880_00255</name>
    <name evidence="5" type="ORF">UFOPK3004_00615</name>
    <name evidence="6" type="ORF">UFOPK3304_00565</name>
    <name evidence="7" type="ORF">UFOPK3494_01032</name>
    <name evidence="8" type="ORF">UFOPK4134_01024</name>
</gene>
<dbReference type="InterPro" id="IPR001460">
    <property type="entry name" value="PCN-bd_Tpept"/>
</dbReference>
<evidence type="ECO:0000313" key="5">
    <source>
        <dbReference type="EMBL" id="CAB4799997.1"/>
    </source>
</evidence>
<evidence type="ECO:0000313" key="7">
    <source>
        <dbReference type="EMBL" id="CAB4902883.1"/>
    </source>
</evidence>
<evidence type="ECO:0000259" key="1">
    <source>
        <dbReference type="Pfam" id="PF00905"/>
    </source>
</evidence>
<evidence type="ECO:0000313" key="8">
    <source>
        <dbReference type="EMBL" id="CAB5031403.1"/>
    </source>
</evidence>
<dbReference type="InterPro" id="IPR050515">
    <property type="entry name" value="Beta-lactam/transpept"/>
</dbReference>
<accession>A0A6J6QRU0</accession>
<feature type="domain" description="Penicillin-binding protein transpeptidase" evidence="1">
    <location>
        <begin position="157"/>
        <end position="485"/>
    </location>
</feature>
<dbReference type="InterPro" id="IPR012338">
    <property type="entry name" value="Beta-lactam/transpept-like"/>
</dbReference>
<name>A0A6J6QRU0_9ZZZZ</name>
<sequence>MNLRIRRFAVVLIVLYVVLFAQLNFIQVGQKATLDADARNTRQTVRDFNDPRGDIRTSDDVVIATSVRNVAGSEFDWQRTYPEGDLYSAITGYFTFGYGATQIEKVQNDVLAGRTIEQQIKGFRSLFNGQDTTGTVETTIDADIQQAAKDALGNREGSVVVIEPATGAVKAMWSWPTYDTNLVAVQDSALAGDVLNYLDDIPGKPLLANAYQERYMPGSTFKVITAAAALDDGLITKESTWADESEFLPPQTMDPIQNYGNKVCGGDLPEVFRRSCNTPFARTAIELGPEKMAAAATRFGIGETIPFDLPRATSSQFGDVEYFTQNLPLLGIGGFGQGNTQMVPLHMAMVAASIAHGGVMMKPYVIGATYDHDGGVLQRTAPTVWKTPMTPATSSLLTELMVGVVNEGTAKCCMRLANGIQAAAKTGTAQLNAAGEPERSHAWIIAFAPAEAPKYAIAVMLKGTTAEISEGTGGTLAGPVAKKVLDVALSQ</sequence>
<evidence type="ECO:0000259" key="2">
    <source>
        <dbReference type="Pfam" id="PF21922"/>
    </source>
</evidence>
<dbReference type="GO" id="GO:0071555">
    <property type="term" value="P:cell wall organization"/>
    <property type="evidence" value="ECO:0007669"/>
    <property type="project" value="TreeGrafter"/>
</dbReference>
<dbReference type="EMBL" id="CAFAAL010000038">
    <property type="protein sequence ID" value="CAB4799997.1"/>
    <property type="molecule type" value="Genomic_DNA"/>
</dbReference>
<dbReference type="EMBL" id="CAFBPS010000073">
    <property type="protein sequence ID" value="CAB5031403.1"/>
    <property type="molecule type" value="Genomic_DNA"/>
</dbReference>
<dbReference type="SUPFAM" id="SSF56601">
    <property type="entry name" value="beta-lactamase/transpeptidase-like"/>
    <property type="match status" value="1"/>
</dbReference>
<dbReference type="EMBL" id="CAEZYH010000013">
    <property type="protein sequence ID" value="CAB4713516.1"/>
    <property type="molecule type" value="Genomic_DNA"/>
</dbReference>
<dbReference type="Pfam" id="PF00905">
    <property type="entry name" value="Transpeptidase"/>
    <property type="match status" value="1"/>
</dbReference>
<protein>
    <submittedName>
        <fullName evidence="3">Unannotated protein</fullName>
    </submittedName>
</protein>
<dbReference type="GO" id="GO:0008658">
    <property type="term" value="F:penicillin binding"/>
    <property type="evidence" value="ECO:0007669"/>
    <property type="project" value="InterPro"/>
</dbReference>
<evidence type="ECO:0000313" key="6">
    <source>
        <dbReference type="EMBL" id="CAB4863006.1"/>
    </source>
</evidence>
<dbReference type="Gene3D" id="3.90.1310.10">
    <property type="entry name" value="Penicillin-binding protein 2a (Domain 2)"/>
    <property type="match status" value="1"/>
</dbReference>
<dbReference type="PANTHER" id="PTHR30627">
    <property type="entry name" value="PEPTIDOGLYCAN D,D-TRANSPEPTIDASE"/>
    <property type="match status" value="1"/>
</dbReference>
<dbReference type="Pfam" id="PF21922">
    <property type="entry name" value="PBP_dimer_2"/>
    <property type="match status" value="1"/>
</dbReference>
<dbReference type="Gene3D" id="3.40.710.10">
    <property type="entry name" value="DD-peptidase/beta-lactamase superfamily"/>
    <property type="match status" value="1"/>
</dbReference>
<dbReference type="EMBL" id="CAFBMF010000062">
    <property type="protein sequence ID" value="CAB4902883.1"/>
    <property type="molecule type" value="Genomic_DNA"/>
</dbReference>
<proteinExistence type="predicted"/>
<evidence type="ECO:0000313" key="3">
    <source>
        <dbReference type="EMBL" id="CAB4713516.1"/>
    </source>
</evidence>
<dbReference type="EMBL" id="CAFBLJ010000020">
    <property type="protein sequence ID" value="CAB4863006.1"/>
    <property type="molecule type" value="Genomic_DNA"/>
</dbReference>
<organism evidence="3">
    <name type="scientific">freshwater metagenome</name>
    <dbReference type="NCBI Taxonomy" id="449393"/>
    <lineage>
        <taxon>unclassified sequences</taxon>
        <taxon>metagenomes</taxon>
        <taxon>ecological metagenomes</taxon>
    </lineage>
</organism>
<feature type="domain" description="Penicillin binding protein A dimerisation" evidence="2">
    <location>
        <begin position="52"/>
        <end position="134"/>
    </location>
</feature>